<name>D8QL90_SCHCM</name>
<dbReference type="EMBL" id="GL377318">
    <property type="protein sequence ID" value="EFI91222.1"/>
    <property type="molecule type" value="Genomic_DNA"/>
</dbReference>
<evidence type="ECO:0000313" key="2">
    <source>
        <dbReference type="EMBL" id="EFI91222.1"/>
    </source>
</evidence>
<dbReference type="HOGENOM" id="CLU_1129626_0_0_1"/>
<feature type="region of interest" description="Disordered" evidence="1">
    <location>
        <begin position="74"/>
        <end position="98"/>
    </location>
</feature>
<evidence type="ECO:0000313" key="3">
    <source>
        <dbReference type="Proteomes" id="UP000007431"/>
    </source>
</evidence>
<protein>
    <submittedName>
        <fullName evidence="2">Uncharacterized protein</fullName>
    </submittedName>
</protein>
<dbReference type="InParanoid" id="D8QL90"/>
<keyword evidence="3" id="KW-1185">Reference proteome</keyword>
<feature type="compositionally biased region" description="Low complexity" evidence="1">
    <location>
        <begin position="214"/>
        <end position="230"/>
    </location>
</feature>
<reference evidence="2 3" key="1">
    <citation type="journal article" date="2010" name="Nat. Biotechnol.">
        <title>Genome sequence of the model mushroom Schizophyllum commune.</title>
        <authorList>
            <person name="Ohm R.A."/>
            <person name="de Jong J.F."/>
            <person name="Lugones L.G."/>
            <person name="Aerts A."/>
            <person name="Kothe E."/>
            <person name="Stajich J.E."/>
            <person name="de Vries R.P."/>
            <person name="Record E."/>
            <person name="Levasseur A."/>
            <person name="Baker S.E."/>
            <person name="Bartholomew K.A."/>
            <person name="Coutinho P.M."/>
            <person name="Erdmann S."/>
            <person name="Fowler T.J."/>
            <person name="Gathman A.C."/>
            <person name="Lombard V."/>
            <person name="Henrissat B."/>
            <person name="Knabe N."/>
            <person name="Kuees U."/>
            <person name="Lilly W.W."/>
            <person name="Lindquist E."/>
            <person name="Lucas S."/>
            <person name="Magnuson J.K."/>
            <person name="Piumi F."/>
            <person name="Raudaskoski M."/>
            <person name="Salamov A."/>
            <person name="Schmutz J."/>
            <person name="Schwarze F.W.M.R."/>
            <person name="vanKuyk P.A."/>
            <person name="Horton J.S."/>
            <person name="Grigoriev I.V."/>
            <person name="Woesten H.A.B."/>
        </authorList>
    </citation>
    <scope>NUCLEOTIDE SEQUENCE [LARGE SCALE GENOMIC DNA]</scope>
    <source>
        <strain evidence="3">H4-8 / FGSC 9210</strain>
    </source>
</reference>
<evidence type="ECO:0000256" key="1">
    <source>
        <dbReference type="SAM" id="MobiDB-lite"/>
    </source>
</evidence>
<dbReference type="VEuPathDB" id="FungiDB:SCHCODRAFT_02522026"/>
<dbReference type="KEGG" id="scm:SCHCO_02522026"/>
<sequence length="246" mass="26501">MTPPDDYPSLKAAATHLVEASREEQRKLVDEHWDVITALARWSPEAPDKELYESMSRLIESTWFASFKDRQRAADVETTDGGEGNTESEATTEATLESDSPWDAMDIPALIESVTMVADSLEQLNKYLDIAPNFIDAANHLIDHLDAAEAAEVAFTRPGVRTAHIDPSLNTPMKYGASLHNTAPLSRSSTPASASLQGCPDMPSRTPSVERTQSGSATGPSCSPSPAPSSVADAKARSLSCERENT</sequence>
<feature type="compositionally biased region" description="Basic and acidic residues" evidence="1">
    <location>
        <begin position="234"/>
        <end position="246"/>
    </location>
</feature>
<dbReference type="AlphaFoldDB" id="D8QL90"/>
<dbReference type="GeneID" id="9589118"/>
<feature type="region of interest" description="Disordered" evidence="1">
    <location>
        <begin position="176"/>
        <end position="246"/>
    </location>
</feature>
<feature type="compositionally biased region" description="Polar residues" evidence="1">
    <location>
        <begin position="179"/>
        <end position="196"/>
    </location>
</feature>
<gene>
    <name evidence="2" type="ORF">SCHCODRAFT_238674</name>
</gene>
<dbReference type="RefSeq" id="XP_003026125.1">
    <property type="nucleotide sequence ID" value="XM_003026079.1"/>
</dbReference>
<organism evidence="3">
    <name type="scientific">Schizophyllum commune (strain H4-8 / FGSC 9210)</name>
    <name type="common">Split gill fungus</name>
    <dbReference type="NCBI Taxonomy" id="578458"/>
    <lineage>
        <taxon>Eukaryota</taxon>
        <taxon>Fungi</taxon>
        <taxon>Dikarya</taxon>
        <taxon>Basidiomycota</taxon>
        <taxon>Agaricomycotina</taxon>
        <taxon>Agaricomycetes</taxon>
        <taxon>Agaricomycetidae</taxon>
        <taxon>Agaricales</taxon>
        <taxon>Schizophyllaceae</taxon>
        <taxon>Schizophyllum</taxon>
    </lineage>
</organism>
<feature type="compositionally biased region" description="Low complexity" evidence="1">
    <location>
        <begin position="87"/>
        <end position="98"/>
    </location>
</feature>
<proteinExistence type="predicted"/>
<accession>D8QL90</accession>
<dbReference type="Proteomes" id="UP000007431">
    <property type="component" value="Unassembled WGS sequence"/>
</dbReference>